<organism evidence="6 7">
    <name type="scientific">Candidatus Paracaedimonas acanthamoebae</name>
    <dbReference type="NCBI Taxonomy" id="244581"/>
    <lineage>
        <taxon>Bacteria</taxon>
        <taxon>Pseudomonadati</taxon>
        <taxon>Pseudomonadota</taxon>
        <taxon>Alphaproteobacteria</taxon>
        <taxon>Holosporales</taxon>
        <taxon>Caedimonadaceae</taxon>
        <taxon>Candidatus Paracaedimonas</taxon>
    </lineage>
</organism>
<keyword evidence="1" id="KW-0963">Cytoplasm</keyword>
<evidence type="ECO:0000313" key="7">
    <source>
        <dbReference type="Proteomes" id="UP000664414"/>
    </source>
</evidence>
<evidence type="ECO:0000256" key="4">
    <source>
        <dbReference type="SAM" id="MobiDB-lite"/>
    </source>
</evidence>
<name>A0A8J7TUF3_9PROT</name>
<dbReference type="GO" id="GO:0033592">
    <property type="term" value="F:RNA strand annealing activity"/>
    <property type="evidence" value="ECO:0007669"/>
    <property type="project" value="InterPro"/>
</dbReference>
<reference evidence="6" key="1">
    <citation type="submission" date="2021-02" db="EMBL/GenBank/DDBJ databases">
        <title>Thiocyanate and organic carbon inputs drive convergent selection for specific autotrophic Afipia and Thiobacillus strains within complex microbiomes.</title>
        <authorList>
            <person name="Huddy R.J."/>
            <person name="Sachdeva R."/>
            <person name="Kadzinga F."/>
            <person name="Kantor R.S."/>
            <person name="Harrison S.T.L."/>
            <person name="Banfield J.F."/>
        </authorList>
    </citation>
    <scope>NUCLEOTIDE SEQUENCE</scope>
    <source>
        <strain evidence="6">SCN18_10_11_15_R4_P_38_20</strain>
    </source>
</reference>
<dbReference type="GO" id="GO:0005829">
    <property type="term" value="C:cytosol"/>
    <property type="evidence" value="ECO:0007669"/>
    <property type="project" value="TreeGrafter"/>
</dbReference>
<protein>
    <submittedName>
        <fullName evidence="6">ProQ/FinO family protein</fullName>
    </submittedName>
</protein>
<dbReference type="Gene3D" id="1.10.1710.10">
    <property type="entry name" value="ProQ/FinO domain"/>
    <property type="match status" value="1"/>
</dbReference>
<keyword evidence="3" id="KW-0143">Chaperone</keyword>
<keyword evidence="2" id="KW-0694">RNA-binding</keyword>
<dbReference type="EMBL" id="JAFKGL010000016">
    <property type="protein sequence ID" value="MBN9413107.1"/>
    <property type="molecule type" value="Genomic_DNA"/>
</dbReference>
<dbReference type="AlphaFoldDB" id="A0A8J7TUF3"/>
<dbReference type="GO" id="GO:0010608">
    <property type="term" value="P:post-transcriptional regulation of gene expression"/>
    <property type="evidence" value="ECO:0007669"/>
    <property type="project" value="InterPro"/>
</dbReference>
<feature type="region of interest" description="Disordered" evidence="4">
    <location>
        <begin position="32"/>
        <end position="52"/>
    </location>
</feature>
<proteinExistence type="predicted"/>
<dbReference type="InterPro" id="IPR016103">
    <property type="entry name" value="ProQ/FinO"/>
</dbReference>
<accession>A0A8J7TUF3</accession>
<dbReference type="SUPFAM" id="SSF48657">
    <property type="entry name" value="FinO-like"/>
    <property type="match status" value="1"/>
</dbReference>
<dbReference type="PANTHER" id="PTHR38106">
    <property type="entry name" value="RNA CHAPERONE PROQ"/>
    <property type="match status" value="1"/>
</dbReference>
<dbReference type="Pfam" id="PF04352">
    <property type="entry name" value="ProQ"/>
    <property type="match status" value="1"/>
</dbReference>
<evidence type="ECO:0000256" key="2">
    <source>
        <dbReference type="ARBA" id="ARBA00022884"/>
    </source>
</evidence>
<gene>
    <name evidence="6" type="ORF">J0H12_04205</name>
</gene>
<evidence type="ECO:0000259" key="5">
    <source>
        <dbReference type="SMART" id="SM00945"/>
    </source>
</evidence>
<dbReference type="GO" id="GO:0034057">
    <property type="term" value="F:RNA strand-exchange activity"/>
    <property type="evidence" value="ECO:0007669"/>
    <property type="project" value="InterPro"/>
</dbReference>
<sequence>MTDKPKLTLKQPLSLQKQTQLFQALKPLHVQAEKEKRREGKEQAQKEREARQKKREGIKVTLAWLYEQFPSCFNQNELKPLKLNIDKDLFPFLEKDQAPSKAKLRDALTFYTNNIHYLKTVINSTNRYDLEGNHVQEITPEQKAYAQEKLDRVLNAIKSKKPYKTPKSPQETNG</sequence>
<evidence type="ECO:0000256" key="1">
    <source>
        <dbReference type="ARBA" id="ARBA00022490"/>
    </source>
</evidence>
<evidence type="ECO:0000256" key="3">
    <source>
        <dbReference type="ARBA" id="ARBA00023186"/>
    </source>
</evidence>
<dbReference type="InterPro" id="IPR023529">
    <property type="entry name" value="ProQ"/>
</dbReference>
<dbReference type="PANTHER" id="PTHR38106:SF1">
    <property type="entry name" value="RNA CHAPERONE PROQ"/>
    <property type="match status" value="1"/>
</dbReference>
<dbReference type="InterPro" id="IPR036442">
    <property type="entry name" value="ProQ/FinO_sf"/>
</dbReference>
<comment type="caution">
    <text evidence="6">The sequence shown here is derived from an EMBL/GenBank/DDBJ whole genome shotgun (WGS) entry which is preliminary data.</text>
</comment>
<evidence type="ECO:0000313" key="6">
    <source>
        <dbReference type="EMBL" id="MBN9413107.1"/>
    </source>
</evidence>
<dbReference type="Proteomes" id="UP000664414">
    <property type="component" value="Unassembled WGS sequence"/>
</dbReference>
<dbReference type="SMART" id="SM00945">
    <property type="entry name" value="ProQ"/>
    <property type="match status" value="1"/>
</dbReference>
<feature type="domain" description="ProQ/FinO" evidence="5">
    <location>
        <begin position="53"/>
        <end position="164"/>
    </location>
</feature>